<name>A0A7W7FVV7_9PSEU</name>
<evidence type="ECO:0000313" key="2">
    <source>
        <dbReference type="EMBL" id="MBB4678923.1"/>
    </source>
</evidence>
<dbReference type="Gene3D" id="2.30.320.10">
    <property type="entry name" value="YwqG-like"/>
    <property type="match status" value="1"/>
</dbReference>
<evidence type="ECO:0008006" key="4">
    <source>
        <dbReference type="Google" id="ProtNLM"/>
    </source>
</evidence>
<evidence type="ECO:0000256" key="1">
    <source>
        <dbReference type="SAM" id="MobiDB-lite"/>
    </source>
</evidence>
<comment type="caution">
    <text evidence="2">The sequence shown here is derived from an EMBL/GenBank/DDBJ whole genome shotgun (WGS) entry which is preliminary data.</text>
</comment>
<dbReference type="RefSeq" id="WP_185004728.1">
    <property type="nucleotide sequence ID" value="NZ_BAAAUI010000069.1"/>
</dbReference>
<keyword evidence="3" id="KW-1185">Reference proteome</keyword>
<sequence>MTRTTRPPALDLAARFPAIAAYARTTVRLHPRRGNPTAQDSHLGGPLLWPAGEPWPSCGRPKAFHPNPQQPEATVGVGQFYARDLPELPFPPGTDLLQVLWCPHTHEDLQGSIGPYVQLFWRDSDSITPTTEPPPEPGMLDGDDSRLPLPCVLNPERVREYPWYEELPAELVQALDGLEAEFGVAAGNDQYSYQYSLSIASGSKVGGWVAWSVTDQIPQPCPECASPMDHLLTIDDYEWDGGSLPRWRPIEEDLVDHLADRPTGMDLHDAVRIFVCPVSLDHPVRVDCQ</sequence>
<evidence type="ECO:0000313" key="3">
    <source>
        <dbReference type="Proteomes" id="UP000533598"/>
    </source>
</evidence>
<accession>A0A7W7FVV7</accession>
<reference evidence="2 3" key="1">
    <citation type="submission" date="2020-08" db="EMBL/GenBank/DDBJ databases">
        <title>Sequencing the genomes of 1000 actinobacteria strains.</title>
        <authorList>
            <person name="Klenk H.-P."/>
        </authorList>
    </citation>
    <scope>NUCLEOTIDE SEQUENCE [LARGE SCALE GENOMIC DNA]</scope>
    <source>
        <strain evidence="2 3">DSM 44230</strain>
    </source>
</reference>
<proteinExistence type="predicted"/>
<gene>
    <name evidence="2" type="ORF">HNR67_005041</name>
</gene>
<protein>
    <recommendedName>
        <fullName evidence="4">DUF1963 domain-containing protein</fullName>
    </recommendedName>
</protein>
<dbReference type="Proteomes" id="UP000533598">
    <property type="component" value="Unassembled WGS sequence"/>
</dbReference>
<dbReference type="AlphaFoldDB" id="A0A7W7FVV7"/>
<organism evidence="2 3">
    <name type="scientific">Crossiella cryophila</name>
    <dbReference type="NCBI Taxonomy" id="43355"/>
    <lineage>
        <taxon>Bacteria</taxon>
        <taxon>Bacillati</taxon>
        <taxon>Actinomycetota</taxon>
        <taxon>Actinomycetes</taxon>
        <taxon>Pseudonocardiales</taxon>
        <taxon>Pseudonocardiaceae</taxon>
        <taxon>Crossiella</taxon>
    </lineage>
</organism>
<dbReference type="EMBL" id="JACHMH010000001">
    <property type="protein sequence ID" value="MBB4678923.1"/>
    <property type="molecule type" value="Genomic_DNA"/>
</dbReference>
<feature type="region of interest" description="Disordered" evidence="1">
    <location>
        <begin position="127"/>
        <end position="146"/>
    </location>
</feature>